<comment type="caution">
    <text evidence="2">The sequence shown here is derived from an EMBL/GenBank/DDBJ whole genome shotgun (WGS) entry which is preliminary data.</text>
</comment>
<evidence type="ECO:0000259" key="1">
    <source>
        <dbReference type="PROSITE" id="PS51819"/>
    </source>
</evidence>
<organism evidence="2 3">
    <name type="scientific">Kribbella turkmenica</name>
    <dbReference type="NCBI Taxonomy" id="2530375"/>
    <lineage>
        <taxon>Bacteria</taxon>
        <taxon>Bacillati</taxon>
        <taxon>Actinomycetota</taxon>
        <taxon>Actinomycetes</taxon>
        <taxon>Propionibacteriales</taxon>
        <taxon>Kribbellaceae</taxon>
        <taxon>Kribbella</taxon>
    </lineage>
</organism>
<name>A0A4R4X8A1_9ACTN</name>
<dbReference type="PANTHER" id="PTHR35908">
    <property type="entry name" value="HYPOTHETICAL FUSION PROTEIN"/>
    <property type="match status" value="1"/>
</dbReference>
<dbReference type="AlphaFoldDB" id="A0A4R4X8A1"/>
<dbReference type="CDD" id="cd06587">
    <property type="entry name" value="VOC"/>
    <property type="match status" value="1"/>
</dbReference>
<dbReference type="PROSITE" id="PS51819">
    <property type="entry name" value="VOC"/>
    <property type="match status" value="1"/>
</dbReference>
<dbReference type="Pfam" id="PF18029">
    <property type="entry name" value="Glyoxalase_6"/>
    <property type="match status" value="1"/>
</dbReference>
<evidence type="ECO:0000313" key="3">
    <source>
        <dbReference type="Proteomes" id="UP000295172"/>
    </source>
</evidence>
<feature type="domain" description="VOC" evidence="1">
    <location>
        <begin position="11"/>
        <end position="120"/>
    </location>
</feature>
<reference evidence="2 3" key="1">
    <citation type="submission" date="2019-02" db="EMBL/GenBank/DDBJ databases">
        <title>Draft genome sequences of novel Actinobacteria.</title>
        <authorList>
            <person name="Sahin N."/>
            <person name="Ay H."/>
            <person name="Saygin H."/>
        </authorList>
    </citation>
    <scope>NUCLEOTIDE SEQUENCE [LARGE SCALE GENOMIC DNA]</scope>
    <source>
        <strain evidence="2 3">16K104</strain>
    </source>
</reference>
<keyword evidence="3" id="KW-1185">Reference proteome</keyword>
<sequence length="123" mass="13475">MSGEVVPYRPVIDAVVIDCADPARLAQFWQALLGGELHTQPDGVTELTGGRIRLDFARVPETKQTKNRLHLDLHVPPESKDQAIAHALHLGATPAPDIYDGTLWQTLRDPEGNEFCLIWGGTG</sequence>
<dbReference type="PANTHER" id="PTHR35908:SF1">
    <property type="entry name" value="CONSERVED PROTEIN"/>
    <property type="match status" value="1"/>
</dbReference>
<gene>
    <name evidence="2" type="ORF">E1218_12755</name>
</gene>
<proteinExistence type="predicted"/>
<evidence type="ECO:0000313" key="2">
    <source>
        <dbReference type="EMBL" id="TDD26708.1"/>
    </source>
</evidence>
<protein>
    <submittedName>
        <fullName evidence="2">VOC family protein</fullName>
    </submittedName>
</protein>
<dbReference type="InterPro" id="IPR029068">
    <property type="entry name" value="Glyas_Bleomycin-R_OHBP_Dase"/>
</dbReference>
<dbReference type="OrthoDB" id="5524593at2"/>
<dbReference type="Gene3D" id="3.10.180.10">
    <property type="entry name" value="2,3-Dihydroxybiphenyl 1,2-Dioxygenase, domain 1"/>
    <property type="match status" value="1"/>
</dbReference>
<accession>A0A4R4X8A1</accession>
<dbReference type="EMBL" id="SMKR01000044">
    <property type="protein sequence ID" value="TDD26708.1"/>
    <property type="molecule type" value="Genomic_DNA"/>
</dbReference>
<dbReference type="InterPro" id="IPR041581">
    <property type="entry name" value="Glyoxalase_6"/>
</dbReference>
<dbReference type="SUPFAM" id="SSF54593">
    <property type="entry name" value="Glyoxalase/Bleomycin resistance protein/Dihydroxybiphenyl dioxygenase"/>
    <property type="match status" value="1"/>
</dbReference>
<dbReference type="Proteomes" id="UP000295172">
    <property type="component" value="Unassembled WGS sequence"/>
</dbReference>
<dbReference type="InterPro" id="IPR037523">
    <property type="entry name" value="VOC_core"/>
</dbReference>